<dbReference type="STRING" id="1121322.SAMN02745136_04161"/>
<protein>
    <recommendedName>
        <fullName evidence="1">DUF5716 domain-containing protein</fullName>
    </recommendedName>
</protein>
<evidence type="ECO:0000313" key="3">
    <source>
        <dbReference type="Proteomes" id="UP000184386"/>
    </source>
</evidence>
<gene>
    <name evidence="2" type="ORF">SAMN02745136_04161</name>
</gene>
<dbReference type="InterPro" id="IPR043770">
    <property type="entry name" value="DUF5716_C"/>
</dbReference>
<sequence length="443" mass="50815">MDYSTTEYQTEALIFAKEVAMADKRSLFLGLDFGNEDIQICCYNPKSLEPESVTLYSGDRPYFYPSLIGLKQGSKEWLFGEEALEFQEQGLCQTADNLLKKAEQGTETVLYDTVYSPVYLLEKLFRKCLTMVTLKFPGESIAKLAVTVKDLNETIRAVLKEVFGNLGLKEDRLFLQSHSLSYEYYALSQKKELWSTDVGLFHMDEEEFHYRQISISRKFTPLPVGITQKDFNDILDYEEVQKGDKERLEYCFLNLARSLLHKQLVTTIYVTGCGFEGDWADNALKELCVGRRVFKGQNLYAKGACYAAKEIGSEEGGKLKEFLFLDSDQITSLLSIEAEKDGKLIQIPLWDGYKPWYDKALTQEFILTEDNTIRVLVKELFTLKKEYHDILLEGLEVRADKSTRVEISVSFKDRKTALIKICDRGFGQIIPSSGLCWEQEIKL</sequence>
<evidence type="ECO:0000313" key="2">
    <source>
        <dbReference type="EMBL" id="SHL13567.1"/>
    </source>
</evidence>
<feature type="domain" description="DUF5716" evidence="1">
    <location>
        <begin position="143"/>
        <end position="443"/>
    </location>
</feature>
<evidence type="ECO:0000259" key="1">
    <source>
        <dbReference type="Pfam" id="PF18980"/>
    </source>
</evidence>
<proteinExistence type="predicted"/>
<name>A0A1M6Y5R9_9FIRM</name>
<reference evidence="2 3" key="1">
    <citation type="submission" date="2016-11" db="EMBL/GenBank/DDBJ databases">
        <authorList>
            <person name="Jaros S."/>
            <person name="Januszkiewicz K."/>
            <person name="Wedrychowicz H."/>
        </authorList>
    </citation>
    <scope>NUCLEOTIDE SEQUENCE [LARGE SCALE GENOMIC DNA]</scope>
    <source>
        <strain evidence="2 3">DSM 15929</strain>
    </source>
</reference>
<dbReference type="Pfam" id="PF18980">
    <property type="entry name" value="DUF5716_C"/>
    <property type="match status" value="1"/>
</dbReference>
<dbReference type="EMBL" id="FRAC01000024">
    <property type="protein sequence ID" value="SHL13567.1"/>
    <property type="molecule type" value="Genomic_DNA"/>
</dbReference>
<dbReference type="AlphaFoldDB" id="A0A1M6Y5R9"/>
<organism evidence="2 3">
    <name type="scientific">Anaerocolumna jejuensis DSM 15929</name>
    <dbReference type="NCBI Taxonomy" id="1121322"/>
    <lineage>
        <taxon>Bacteria</taxon>
        <taxon>Bacillati</taxon>
        <taxon>Bacillota</taxon>
        <taxon>Clostridia</taxon>
        <taxon>Lachnospirales</taxon>
        <taxon>Lachnospiraceae</taxon>
        <taxon>Anaerocolumna</taxon>
    </lineage>
</organism>
<keyword evidence="3" id="KW-1185">Reference proteome</keyword>
<accession>A0A1M6Y5R9</accession>
<dbReference type="Proteomes" id="UP000184386">
    <property type="component" value="Unassembled WGS sequence"/>
</dbReference>